<dbReference type="InterPro" id="IPR002104">
    <property type="entry name" value="Integrase_catalytic"/>
</dbReference>
<dbReference type="InterPro" id="IPR013762">
    <property type="entry name" value="Integrase-like_cat_sf"/>
</dbReference>
<dbReference type="Proteomes" id="UP000494162">
    <property type="component" value="Unassembled WGS sequence"/>
</dbReference>
<reference evidence="3 4" key="1">
    <citation type="submission" date="2019-09" db="EMBL/GenBank/DDBJ databases">
        <authorList>
            <person name="Depoorter E."/>
        </authorList>
    </citation>
    <scope>NUCLEOTIDE SEQUENCE [LARGE SCALE GENOMIC DNA]</scope>
    <source>
        <strain evidence="3">LMG 26883</strain>
    </source>
</reference>
<proteinExistence type="predicted"/>
<evidence type="ECO:0000259" key="2">
    <source>
        <dbReference type="PROSITE" id="PS51898"/>
    </source>
</evidence>
<dbReference type="InterPro" id="IPR011010">
    <property type="entry name" value="DNA_brk_join_enz"/>
</dbReference>
<keyword evidence="1" id="KW-0233">DNA recombination</keyword>
<dbReference type="GO" id="GO:0015074">
    <property type="term" value="P:DNA integration"/>
    <property type="evidence" value="ECO:0007669"/>
    <property type="project" value="InterPro"/>
</dbReference>
<organism evidence="3 4">
    <name type="scientific">Burkholderia pseudomultivorans</name>
    <dbReference type="NCBI Taxonomy" id="1207504"/>
    <lineage>
        <taxon>Bacteria</taxon>
        <taxon>Pseudomonadati</taxon>
        <taxon>Pseudomonadota</taxon>
        <taxon>Betaproteobacteria</taxon>
        <taxon>Burkholderiales</taxon>
        <taxon>Burkholderiaceae</taxon>
        <taxon>Burkholderia</taxon>
        <taxon>Burkholderia cepacia complex</taxon>
    </lineage>
</organism>
<evidence type="ECO:0000313" key="3">
    <source>
        <dbReference type="EMBL" id="VWB26526.1"/>
    </source>
</evidence>
<evidence type="ECO:0000256" key="1">
    <source>
        <dbReference type="ARBA" id="ARBA00023172"/>
    </source>
</evidence>
<dbReference type="SUPFAM" id="SSF56349">
    <property type="entry name" value="DNA breaking-rejoining enzymes"/>
    <property type="match status" value="1"/>
</dbReference>
<protein>
    <submittedName>
        <fullName evidence="3">Integrase family protein</fullName>
    </submittedName>
</protein>
<feature type="domain" description="Tyr recombinase" evidence="2">
    <location>
        <begin position="150"/>
        <end position="341"/>
    </location>
</feature>
<accession>A0A6P2IAG7</accession>
<dbReference type="PROSITE" id="PS51898">
    <property type="entry name" value="TYR_RECOMBINASE"/>
    <property type="match status" value="1"/>
</dbReference>
<dbReference type="Gene3D" id="1.10.443.10">
    <property type="entry name" value="Intergrase catalytic core"/>
    <property type="match status" value="1"/>
</dbReference>
<dbReference type="EMBL" id="CABVPP010000004">
    <property type="protein sequence ID" value="VWB26526.1"/>
    <property type="molecule type" value="Genomic_DNA"/>
</dbReference>
<sequence>MSASRAWVSSRTVRSPDLQTSLHCGYNGVMDTSRWIDDPVGAFRAWQQTSATGARRQPFAPRSIVQHVAMFERFLRHLHAQRASLATFGPDHVATFLTELERSCAPGTSTRVRYAKLIDRLSRHLVEAGVRRVHPAARAAHALAWPDTEPEPCYLPPDADAALQRHVQPRADDTPAACRNRAIVALLLATGITSAEIRATTRDALTLDERRPMLTVPRERARPARRIELAAFAVAPLAAWLAACASDSDALARLFPAPRDGGPMNDMFLLLVVRDALAAIGFEASDMSPRVLRNTFARRQLLAGHTHADVSAMLGLVSTRTVTRIRQTLPPNAAADRAAHER</sequence>
<dbReference type="Pfam" id="PF00589">
    <property type="entry name" value="Phage_integrase"/>
    <property type="match status" value="1"/>
</dbReference>
<name>A0A6P2IAG7_9BURK</name>
<gene>
    <name evidence="3" type="ORF">BPS26883_01118</name>
</gene>
<dbReference type="AlphaFoldDB" id="A0A6P2IAG7"/>
<dbReference type="GO" id="GO:0003677">
    <property type="term" value="F:DNA binding"/>
    <property type="evidence" value="ECO:0007669"/>
    <property type="project" value="InterPro"/>
</dbReference>
<evidence type="ECO:0000313" key="4">
    <source>
        <dbReference type="Proteomes" id="UP000494162"/>
    </source>
</evidence>
<dbReference type="GO" id="GO:0006310">
    <property type="term" value="P:DNA recombination"/>
    <property type="evidence" value="ECO:0007669"/>
    <property type="project" value="UniProtKB-KW"/>
</dbReference>